<feature type="transmembrane region" description="Helical" evidence="9">
    <location>
        <begin position="105"/>
        <end position="126"/>
    </location>
</feature>
<evidence type="ECO:0000313" key="12">
    <source>
        <dbReference type="WBParaSite" id="L893_g25571.t1"/>
    </source>
</evidence>
<dbReference type="SUPFAM" id="SSF81321">
    <property type="entry name" value="Family A G protein-coupled receptor-like"/>
    <property type="match status" value="1"/>
</dbReference>
<dbReference type="WBParaSite" id="L893_g25571.t1">
    <property type="protein sequence ID" value="L893_g25571.t1"/>
    <property type="gene ID" value="L893_g25571"/>
</dbReference>
<organism evidence="11 12">
    <name type="scientific">Steinernema glaseri</name>
    <dbReference type="NCBI Taxonomy" id="37863"/>
    <lineage>
        <taxon>Eukaryota</taxon>
        <taxon>Metazoa</taxon>
        <taxon>Ecdysozoa</taxon>
        <taxon>Nematoda</taxon>
        <taxon>Chromadorea</taxon>
        <taxon>Rhabditida</taxon>
        <taxon>Tylenchina</taxon>
        <taxon>Panagrolaimomorpha</taxon>
        <taxon>Strongyloidoidea</taxon>
        <taxon>Steinernematidae</taxon>
        <taxon>Steinernema</taxon>
    </lineage>
</organism>
<evidence type="ECO:0000256" key="9">
    <source>
        <dbReference type="SAM" id="Phobius"/>
    </source>
</evidence>
<keyword evidence="11" id="KW-1185">Reference proteome</keyword>
<feature type="transmembrane region" description="Helical" evidence="9">
    <location>
        <begin position="146"/>
        <end position="167"/>
    </location>
</feature>
<dbReference type="GO" id="GO:0008528">
    <property type="term" value="F:G protein-coupled peptide receptor activity"/>
    <property type="evidence" value="ECO:0007669"/>
    <property type="project" value="TreeGrafter"/>
</dbReference>
<comment type="subcellular location">
    <subcellularLocation>
        <location evidence="1">Cell membrane</location>
        <topology evidence="1">Multi-pass membrane protein</topology>
    </subcellularLocation>
</comment>
<feature type="transmembrane region" description="Helical" evidence="9">
    <location>
        <begin position="352"/>
        <end position="370"/>
    </location>
</feature>
<keyword evidence="2" id="KW-1003">Cell membrane</keyword>
<evidence type="ECO:0000256" key="6">
    <source>
        <dbReference type="ARBA" id="ARBA00023136"/>
    </source>
</evidence>
<dbReference type="InterPro" id="IPR017452">
    <property type="entry name" value="GPCR_Rhodpsn_7TM"/>
</dbReference>
<name>A0A1I7ZE93_9BILA</name>
<evidence type="ECO:0000256" key="1">
    <source>
        <dbReference type="ARBA" id="ARBA00004651"/>
    </source>
</evidence>
<dbReference type="Pfam" id="PF00001">
    <property type="entry name" value="7tm_1"/>
    <property type="match status" value="1"/>
</dbReference>
<reference evidence="12" key="1">
    <citation type="submission" date="2016-11" db="UniProtKB">
        <authorList>
            <consortium name="WormBaseParasite"/>
        </authorList>
    </citation>
    <scope>IDENTIFICATION</scope>
</reference>
<protein>
    <submittedName>
        <fullName evidence="12">G_PROTEIN_RECEP_F1_2 domain-containing protein</fullName>
    </submittedName>
</protein>
<evidence type="ECO:0000256" key="2">
    <source>
        <dbReference type="ARBA" id="ARBA00022475"/>
    </source>
</evidence>
<evidence type="ECO:0000256" key="5">
    <source>
        <dbReference type="ARBA" id="ARBA00023040"/>
    </source>
</evidence>
<keyword evidence="8" id="KW-0807">Transducer</keyword>
<dbReference type="PANTHER" id="PTHR24230:SF154">
    <property type="entry name" value="G-PROTEIN COUPLED RECEPTORS FAMILY 1 PROFILE DOMAIN-CONTAINING PROTEIN"/>
    <property type="match status" value="1"/>
</dbReference>
<evidence type="ECO:0000256" key="7">
    <source>
        <dbReference type="ARBA" id="ARBA00023170"/>
    </source>
</evidence>
<keyword evidence="7" id="KW-0675">Receptor</keyword>
<dbReference type="InterPro" id="IPR000276">
    <property type="entry name" value="GPCR_Rhodpsn"/>
</dbReference>
<evidence type="ECO:0000313" key="11">
    <source>
        <dbReference type="Proteomes" id="UP000095287"/>
    </source>
</evidence>
<feature type="transmembrane region" description="Helical" evidence="9">
    <location>
        <begin position="21"/>
        <end position="43"/>
    </location>
</feature>
<dbReference type="GO" id="GO:0005886">
    <property type="term" value="C:plasma membrane"/>
    <property type="evidence" value="ECO:0007669"/>
    <property type="project" value="UniProtKB-SubCell"/>
</dbReference>
<dbReference type="GO" id="GO:0007218">
    <property type="term" value="P:neuropeptide signaling pathway"/>
    <property type="evidence" value="ECO:0007669"/>
    <property type="project" value="TreeGrafter"/>
</dbReference>
<feature type="domain" description="G-protein coupled receptors family 1 profile" evidence="10">
    <location>
        <begin position="34"/>
        <end position="410"/>
    </location>
</feature>
<dbReference type="PRINTS" id="PR00237">
    <property type="entry name" value="GPCRRHODOPSN"/>
</dbReference>
<keyword evidence="4 9" id="KW-1133">Transmembrane helix</keyword>
<feature type="transmembrane region" description="Helical" evidence="9">
    <location>
        <begin position="64"/>
        <end position="85"/>
    </location>
</feature>
<dbReference type="Proteomes" id="UP000095287">
    <property type="component" value="Unplaced"/>
</dbReference>
<proteinExistence type="predicted"/>
<evidence type="ECO:0000259" key="10">
    <source>
        <dbReference type="PROSITE" id="PS50262"/>
    </source>
</evidence>
<dbReference type="PANTHER" id="PTHR24230">
    <property type="entry name" value="G-PROTEIN COUPLED RECEPTOR"/>
    <property type="match status" value="1"/>
</dbReference>
<sequence>MDNLTVVGTPAERLPLDQIEIIGLTLIIITGTLLNLMVFCQLIRTSRTPTASTSFLTGPYQINSFTLFKVNLMVTDFAILLLHALGKVVWLTTYEWKFGSSGCKIYQFLSAFTYYSNSNMVVAIGLDRLKVVYTSHIQGATSVRRVRFMISVAWILAAICALPQLYVWQTVEPVEGWVQCSTIWEIAAFARSSTPEFEATKLAYEMFHQSMVFYMPFLILLSSYLLIVIRLLHYTLRPVGSFLEVRTSNSGQHTCLRMTNVPSSDQHLLSSTETLQAELCGVSKPLPKFKIPGARHVKQLKCLLMGSSFSSRIMQKRRTACLGSIRSCCRNADVSVVDKSLPVWRRQLRSRIFLTSLAVVIAHVALWLPYNLLNTWRFVDIDNYAWAMDNGGRLLEDLIVFNSLINPILYMYETK</sequence>
<dbReference type="PROSITE" id="PS50262">
    <property type="entry name" value="G_PROTEIN_RECEP_F1_2"/>
    <property type="match status" value="1"/>
</dbReference>
<keyword evidence="6 9" id="KW-0472">Membrane</keyword>
<evidence type="ECO:0000256" key="8">
    <source>
        <dbReference type="ARBA" id="ARBA00023224"/>
    </source>
</evidence>
<evidence type="ECO:0000256" key="3">
    <source>
        <dbReference type="ARBA" id="ARBA00022692"/>
    </source>
</evidence>
<dbReference type="AlphaFoldDB" id="A0A1I7ZE93"/>
<keyword evidence="5" id="KW-0297">G-protein coupled receptor</keyword>
<dbReference type="Gene3D" id="1.20.1070.10">
    <property type="entry name" value="Rhodopsin 7-helix transmembrane proteins"/>
    <property type="match status" value="1"/>
</dbReference>
<accession>A0A1I7ZE93</accession>
<feature type="transmembrane region" description="Helical" evidence="9">
    <location>
        <begin position="211"/>
        <end position="232"/>
    </location>
</feature>
<evidence type="ECO:0000256" key="4">
    <source>
        <dbReference type="ARBA" id="ARBA00022989"/>
    </source>
</evidence>
<keyword evidence="3 9" id="KW-0812">Transmembrane</keyword>